<accession>A0A6L6IFP2</accession>
<proteinExistence type="predicted"/>
<name>A0A6L6IFP2_9ENTR</name>
<comment type="caution">
    <text evidence="1">The sequence shown here is derived from an EMBL/GenBank/DDBJ whole genome shotgun (WGS) entry which is preliminary data.</text>
</comment>
<dbReference type="AlphaFoldDB" id="A0A6L6IFP2"/>
<organism evidence="1 2">
    <name type="scientific">Intestinirhabdus alba</name>
    <dbReference type="NCBI Taxonomy" id="2899544"/>
    <lineage>
        <taxon>Bacteria</taxon>
        <taxon>Pseudomonadati</taxon>
        <taxon>Pseudomonadota</taxon>
        <taxon>Gammaproteobacteria</taxon>
        <taxon>Enterobacterales</taxon>
        <taxon>Enterobacteriaceae</taxon>
        <taxon>Intestinirhabdus</taxon>
    </lineage>
</organism>
<dbReference type="EMBL" id="WMJZ01000001">
    <property type="protein sequence ID" value="MTH44724.1"/>
    <property type="molecule type" value="Genomic_DNA"/>
</dbReference>
<gene>
    <name evidence="1" type="ORF">GJV78_00255</name>
</gene>
<dbReference type="RefSeq" id="WP_155106431.1">
    <property type="nucleotide sequence ID" value="NZ_WMJZ01000001.1"/>
</dbReference>
<evidence type="ECO:0000313" key="1">
    <source>
        <dbReference type="EMBL" id="MTH44724.1"/>
    </source>
</evidence>
<sequence length="180" mass="19873">MKPARFAHMVSSEHFFVRSDLAIYRGNVTTFRARKTSITNSSPGNTGSFTVDEFYLSSALFPACTHIAPAKDERRTAEIICTGESCCGIAFTVMFHAVHIRFRITLYTANRHNSHAALNPFCAPELGLSMIAEKCRKGNHVVTLWVRGVASQERSPFAKIKMYMCFLGGNSGNTGNSVDI</sequence>
<dbReference type="Proteomes" id="UP000477739">
    <property type="component" value="Unassembled WGS sequence"/>
</dbReference>
<reference evidence="1 2" key="1">
    <citation type="submission" date="2019-11" db="EMBL/GenBank/DDBJ databases">
        <title>Escherichia alba sp. nov. isolated from the gut of plastic-eating superworms Zophobas atratus.</title>
        <authorList>
            <person name="Yang Y."/>
        </authorList>
    </citation>
    <scope>NUCLEOTIDE SEQUENCE [LARGE SCALE GENOMIC DNA]</scope>
    <source>
        <strain evidence="2">BIT-B35</strain>
    </source>
</reference>
<keyword evidence="2" id="KW-1185">Reference proteome</keyword>
<evidence type="ECO:0000313" key="2">
    <source>
        <dbReference type="Proteomes" id="UP000477739"/>
    </source>
</evidence>
<protein>
    <submittedName>
        <fullName evidence="1">Uncharacterized protein</fullName>
    </submittedName>
</protein>